<evidence type="ECO:0000313" key="4">
    <source>
        <dbReference type="RefSeq" id="XP_010274966.1"/>
    </source>
</evidence>
<evidence type="ECO:0000313" key="3">
    <source>
        <dbReference type="Proteomes" id="UP000189703"/>
    </source>
</evidence>
<keyword evidence="3" id="KW-1185">Reference proteome</keyword>
<feature type="compositionally biased region" description="Basic and acidic residues" evidence="1">
    <location>
        <begin position="316"/>
        <end position="334"/>
    </location>
</feature>
<evidence type="ECO:0000313" key="6">
    <source>
        <dbReference type="RefSeq" id="XP_010274968.1"/>
    </source>
</evidence>
<evidence type="ECO:0000256" key="2">
    <source>
        <dbReference type="SAM" id="Phobius"/>
    </source>
</evidence>
<feature type="transmembrane region" description="Helical" evidence="2">
    <location>
        <begin position="74"/>
        <end position="95"/>
    </location>
</feature>
<organism evidence="3 5">
    <name type="scientific">Nelumbo nucifera</name>
    <name type="common">Sacred lotus</name>
    <dbReference type="NCBI Taxonomy" id="4432"/>
    <lineage>
        <taxon>Eukaryota</taxon>
        <taxon>Viridiplantae</taxon>
        <taxon>Streptophyta</taxon>
        <taxon>Embryophyta</taxon>
        <taxon>Tracheophyta</taxon>
        <taxon>Spermatophyta</taxon>
        <taxon>Magnoliopsida</taxon>
        <taxon>Proteales</taxon>
        <taxon>Nelumbonaceae</taxon>
        <taxon>Nelumbo</taxon>
    </lineage>
</organism>
<keyword evidence="2" id="KW-1133">Transmembrane helix</keyword>
<dbReference type="Proteomes" id="UP000189703">
    <property type="component" value="Unplaced"/>
</dbReference>
<dbReference type="AlphaFoldDB" id="A0A1U8BE44"/>
<name>A0A1U8BE44_NELNU</name>
<sequence length="334" mass="37671">MSLHRTKATFIGLLEAGRVNEWILTEKLGDALKVKAAKKPRVSIRERLHLLELGVGMLLFLVACYGLAYGKNHYFLYLYLQSLAFFMGVPCVIYWKNTFSRYAACHFRQALLSVVQSSCSHTWDAFQLAHASFRLYCVRNNHVLPTNSHKVSSKVGPRLLGEPPKINIAPPEKEAEEEDEEGSSGSLLAIKVYGDDVNIRFLVCGVPCTLDAFLLGSLEDGLNAILSIENSSLRSKFFTDTVSIPSYYLEPWIKCPMRTNFSHILSIPNALIGGAKAVDFDFFYYYFSQQESFVILCPLLHSSSKLPNEFSRPQGPKREIKEINPERRVTCPES</sequence>
<keyword evidence="2" id="KW-0812">Transmembrane</keyword>
<accession>A0A1U8BE44</accession>
<dbReference type="PANTHER" id="PTHR46694:SF1">
    <property type="entry name" value="AT-RICH INTERACTIVE DOMAIN-CONTAINING PROTEIN 4"/>
    <property type="match status" value="1"/>
</dbReference>
<feature type="region of interest" description="Disordered" evidence="1">
    <location>
        <begin position="307"/>
        <end position="334"/>
    </location>
</feature>
<evidence type="ECO:0000313" key="5">
    <source>
        <dbReference type="RefSeq" id="XP_010274967.1"/>
    </source>
</evidence>
<dbReference type="KEGG" id="nnu:104610173"/>
<dbReference type="STRING" id="4432.A0A1U8BE44"/>
<protein>
    <submittedName>
        <fullName evidence="4 5">Uncharacterized protein LOC104610173 isoform X1</fullName>
    </submittedName>
</protein>
<proteinExistence type="predicted"/>
<dbReference type="RefSeq" id="XP_010274966.1">
    <property type="nucleotide sequence ID" value="XM_010276664.2"/>
</dbReference>
<feature type="transmembrane region" description="Helical" evidence="2">
    <location>
        <begin position="48"/>
        <end position="68"/>
    </location>
</feature>
<dbReference type="PANTHER" id="PTHR46694">
    <property type="entry name" value="AT-RICH INTERACTIVE DOMAIN-CONTAINING PROTEIN 4"/>
    <property type="match status" value="1"/>
</dbReference>
<gene>
    <name evidence="4 5 6" type="primary">LOC104610173</name>
</gene>
<dbReference type="RefSeq" id="XP_010274968.1">
    <property type="nucleotide sequence ID" value="XM_010276666.2"/>
</dbReference>
<dbReference type="eggNOG" id="ENOG502QQP4">
    <property type="taxonomic scope" value="Eukaryota"/>
</dbReference>
<dbReference type="OrthoDB" id="10044343at2759"/>
<dbReference type="GeneID" id="104610173"/>
<dbReference type="RefSeq" id="XP_010274967.1">
    <property type="nucleotide sequence ID" value="XM_010276665.2"/>
</dbReference>
<dbReference type="InterPro" id="IPR042293">
    <property type="entry name" value="ARID4"/>
</dbReference>
<keyword evidence="2" id="KW-0472">Membrane</keyword>
<evidence type="ECO:0000256" key="1">
    <source>
        <dbReference type="SAM" id="MobiDB-lite"/>
    </source>
</evidence>
<reference evidence="4 5" key="1">
    <citation type="submission" date="2025-04" db="UniProtKB">
        <authorList>
            <consortium name="RefSeq"/>
        </authorList>
    </citation>
    <scope>IDENTIFICATION</scope>
</reference>